<dbReference type="EMBL" id="CP040821">
    <property type="protein sequence ID" value="QDL94693.1"/>
    <property type="molecule type" value="Genomic_DNA"/>
</dbReference>
<evidence type="ECO:0000313" key="2">
    <source>
        <dbReference type="EMBL" id="QDL94693.1"/>
    </source>
</evidence>
<sequence length="343" mass="36717">MMEAWQAALEDWLAGQAGARAARITRMAKLSGGAIQQNWALDMRFEGGERPGDQALVLRTDAPSSVAESLGRAEEFALFRAAHAAGVTVPEPLWLDARGAVTGRPLFVMARAPGVAAGHLLVRAMAPGGAQGPEAGAALARSLGAELARIHSIRPPRAGLDFLGTPPEHPALAAVAEFRRWLDGHRAPHPVLEWGLRWLERTAPPPGPPVLCHNDFRTGNYMVEGARLTAVLDWEFAAWGDGMADIGWFCAPCWRFGAAAEAGGIAGREAFYAGYEAAGGRLERAGVRYWEVMATLRWAVIALQQAERHVSGGERSLELALTAHVLPALELDIMDMTGEDSDA</sequence>
<dbReference type="Gene3D" id="3.30.200.20">
    <property type="entry name" value="Phosphorylase Kinase, domain 1"/>
    <property type="match status" value="1"/>
</dbReference>
<dbReference type="CDD" id="cd05154">
    <property type="entry name" value="ACAD10_11_N-like"/>
    <property type="match status" value="1"/>
</dbReference>
<proteinExistence type="predicted"/>
<reference evidence="2 3" key="1">
    <citation type="submission" date="2019-06" db="EMBL/GenBank/DDBJ databases">
        <title>Genome sequence of Rhodobacteraceae bacterium D4M1.</title>
        <authorList>
            <person name="Cao J."/>
        </authorList>
    </citation>
    <scope>NUCLEOTIDE SEQUENCE [LARGE SCALE GENOMIC DNA]</scope>
    <source>
        <strain evidence="2 3">D4M1</strain>
        <plasmid evidence="3">pd4m1c</plasmid>
    </source>
</reference>
<evidence type="ECO:0000259" key="1">
    <source>
        <dbReference type="Pfam" id="PF01636"/>
    </source>
</evidence>
<dbReference type="InterPro" id="IPR041726">
    <property type="entry name" value="ACAD10_11_N"/>
</dbReference>
<dbReference type="InterPro" id="IPR011009">
    <property type="entry name" value="Kinase-like_dom_sf"/>
</dbReference>
<dbReference type="InterPro" id="IPR051678">
    <property type="entry name" value="AGP_Transferase"/>
</dbReference>
<dbReference type="InterPro" id="IPR002575">
    <property type="entry name" value="Aminoglycoside_PTrfase"/>
</dbReference>
<feature type="domain" description="Aminoglycoside phosphotransferase" evidence="1">
    <location>
        <begin position="30"/>
        <end position="278"/>
    </location>
</feature>
<dbReference type="PANTHER" id="PTHR21310:SF57">
    <property type="entry name" value="BLR2944 PROTEIN"/>
    <property type="match status" value="1"/>
</dbReference>
<keyword evidence="2" id="KW-0808">Transferase</keyword>
<dbReference type="PANTHER" id="PTHR21310">
    <property type="entry name" value="AMINOGLYCOSIDE PHOSPHOTRANSFERASE-RELATED-RELATED"/>
    <property type="match status" value="1"/>
</dbReference>
<organism evidence="2 3">
    <name type="scientific">Paroceanicella profunda</name>
    <dbReference type="NCBI Taxonomy" id="2579971"/>
    <lineage>
        <taxon>Bacteria</taxon>
        <taxon>Pseudomonadati</taxon>
        <taxon>Pseudomonadota</taxon>
        <taxon>Alphaproteobacteria</taxon>
        <taxon>Rhodobacterales</taxon>
        <taxon>Paracoccaceae</taxon>
        <taxon>Paroceanicella</taxon>
    </lineage>
</organism>
<dbReference type="Pfam" id="PF01636">
    <property type="entry name" value="APH"/>
    <property type="match status" value="1"/>
</dbReference>
<gene>
    <name evidence="2" type="ORF">FDP22_22535</name>
</gene>
<dbReference type="Gene3D" id="3.90.1200.10">
    <property type="match status" value="1"/>
</dbReference>
<dbReference type="Proteomes" id="UP000305888">
    <property type="component" value="Plasmid pD4M1C"/>
</dbReference>
<geneLocation type="plasmid" evidence="3">
    <name>pd4m1c</name>
</geneLocation>
<dbReference type="OrthoDB" id="3806873at2"/>
<keyword evidence="2" id="KW-0614">Plasmid</keyword>
<dbReference type="SUPFAM" id="SSF56112">
    <property type="entry name" value="Protein kinase-like (PK-like)"/>
    <property type="match status" value="1"/>
</dbReference>
<keyword evidence="3" id="KW-1185">Reference proteome</keyword>
<name>A0A5B8G6H5_9RHOB</name>
<accession>A0A5B8G6H5</accession>
<dbReference type="GO" id="GO:0016740">
    <property type="term" value="F:transferase activity"/>
    <property type="evidence" value="ECO:0007669"/>
    <property type="project" value="UniProtKB-KW"/>
</dbReference>
<dbReference type="AlphaFoldDB" id="A0A5B8G6H5"/>
<dbReference type="KEGG" id="ppru:FDP22_22535"/>
<evidence type="ECO:0000313" key="3">
    <source>
        <dbReference type="Proteomes" id="UP000305888"/>
    </source>
</evidence>
<protein>
    <submittedName>
        <fullName evidence="2">Phosphotransferase family protein</fullName>
    </submittedName>
</protein>